<evidence type="ECO:0000313" key="1">
    <source>
        <dbReference type="EMBL" id="EUB62543.1"/>
    </source>
</evidence>
<dbReference type="RefSeq" id="XP_024353739.1">
    <property type="nucleotide sequence ID" value="XM_024491924.1"/>
</dbReference>
<gene>
    <name evidence="1" type="ORF">EGR_02675</name>
</gene>
<evidence type="ECO:0000313" key="2">
    <source>
        <dbReference type="Proteomes" id="UP000019149"/>
    </source>
</evidence>
<dbReference type="Proteomes" id="UP000019149">
    <property type="component" value="Unassembled WGS sequence"/>
</dbReference>
<proteinExistence type="predicted"/>
<dbReference type="KEGG" id="egl:EGR_02675"/>
<dbReference type="CTD" id="36338390"/>
<keyword evidence="2" id="KW-1185">Reference proteome</keyword>
<organism evidence="1 2">
    <name type="scientific">Echinococcus granulosus</name>
    <name type="common">Hydatid tapeworm</name>
    <dbReference type="NCBI Taxonomy" id="6210"/>
    <lineage>
        <taxon>Eukaryota</taxon>
        <taxon>Metazoa</taxon>
        <taxon>Spiralia</taxon>
        <taxon>Lophotrochozoa</taxon>
        <taxon>Platyhelminthes</taxon>
        <taxon>Cestoda</taxon>
        <taxon>Eucestoda</taxon>
        <taxon>Cyclophyllidea</taxon>
        <taxon>Taeniidae</taxon>
        <taxon>Echinococcus</taxon>
        <taxon>Echinococcus granulosus group</taxon>
    </lineage>
</organism>
<accession>W6UN60</accession>
<reference evidence="1 2" key="1">
    <citation type="journal article" date="2013" name="Nat. Genet.">
        <title>The genome of the hydatid tapeworm Echinococcus granulosus.</title>
        <authorList>
            <person name="Zheng H."/>
            <person name="Zhang W."/>
            <person name="Zhang L."/>
            <person name="Zhang Z."/>
            <person name="Li J."/>
            <person name="Lu G."/>
            <person name="Zhu Y."/>
            <person name="Wang Y."/>
            <person name="Huang Y."/>
            <person name="Liu J."/>
            <person name="Kang H."/>
            <person name="Chen J."/>
            <person name="Wang L."/>
            <person name="Chen A."/>
            <person name="Yu S."/>
            <person name="Gao Z."/>
            <person name="Jin L."/>
            <person name="Gu W."/>
            <person name="Wang Z."/>
            <person name="Zhao L."/>
            <person name="Shi B."/>
            <person name="Wen H."/>
            <person name="Lin R."/>
            <person name="Jones M.K."/>
            <person name="Brejova B."/>
            <person name="Vinar T."/>
            <person name="Zhao G."/>
            <person name="McManus D.P."/>
            <person name="Chen Z."/>
            <person name="Zhou Y."/>
            <person name="Wang S."/>
        </authorList>
    </citation>
    <scope>NUCLEOTIDE SEQUENCE [LARGE SCALE GENOMIC DNA]</scope>
</reference>
<sequence length="139" mass="16619">MNTRVFDILILRESTFKRSKGKKLIFLNFTEFRGNISGENISQSFTHSSTFHLCFSPNYAFKSFFWYTSSTPFNEMRGLFWELFINEYLNKISWYFLTTIPELVKYARDISPTFLFHIFELLKKLNILITKSTDQCQML</sequence>
<dbReference type="GeneID" id="36338390"/>
<comment type="caution">
    <text evidence="1">The sequence shown here is derived from an EMBL/GenBank/DDBJ whole genome shotgun (WGS) entry which is preliminary data.</text>
</comment>
<name>W6UN60_ECHGR</name>
<dbReference type="AlphaFoldDB" id="W6UN60"/>
<protein>
    <submittedName>
        <fullName evidence="1">Uncharacterized protein</fullName>
    </submittedName>
</protein>
<dbReference type="EMBL" id="APAU02000012">
    <property type="protein sequence ID" value="EUB62543.1"/>
    <property type="molecule type" value="Genomic_DNA"/>
</dbReference>